<dbReference type="Proteomes" id="UP000288805">
    <property type="component" value="Unassembled WGS sequence"/>
</dbReference>
<organism evidence="2 4">
    <name type="scientific">Vitis vinifera</name>
    <name type="common">Grape</name>
    <dbReference type="NCBI Taxonomy" id="29760"/>
    <lineage>
        <taxon>Eukaryota</taxon>
        <taxon>Viridiplantae</taxon>
        <taxon>Streptophyta</taxon>
        <taxon>Embryophyta</taxon>
        <taxon>Tracheophyta</taxon>
        <taxon>Spermatophyta</taxon>
        <taxon>Magnoliopsida</taxon>
        <taxon>eudicotyledons</taxon>
        <taxon>Gunneridae</taxon>
        <taxon>Pentapetalae</taxon>
        <taxon>rosids</taxon>
        <taxon>Vitales</taxon>
        <taxon>Vitaceae</taxon>
        <taxon>Viteae</taxon>
        <taxon>Vitis</taxon>
    </lineage>
</organism>
<dbReference type="EMBL" id="QGNW01000343">
    <property type="protein sequence ID" value="RVW75677.1"/>
    <property type="molecule type" value="Genomic_DNA"/>
</dbReference>
<feature type="compositionally biased region" description="Polar residues" evidence="1">
    <location>
        <begin position="163"/>
        <end position="175"/>
    </location>
</feature>
<feature type="region of interest" description="Disordered" evidence="1">
    <location>
        <begin position="130"/>
        <end position="175"/>
    </location>
</feature>
<gene>
    <name evidence="3" type="ORF">CK203_055237</name>
    <name evidence="2" type="ORF">CK203_112303</name>
</gene>
<dbReference type="AlphaFoldDB" id="A0A438CCJ7"/>
<protein>
    <submittedName>
        <fullName evidence="2">Uncharacterized protein</fullName>
    </submittedName>
</protein>
<proteinExistence type="predicted"/>
<name>A0A438CCJ7_VITVI</name>
<evidence type="ECO:0000313" key="3">
    <source>
        <dbReference type="EMBL" id="RVW75677.1"/>
    </source>
</evidence>
<evidence type="ECO:0000313" key="4">
    <source>
        <dbReference type="Proteomes" id="UP000288805"/>
    </source>
</evidence>
<feature type="compositionally biased region" description="Basic and acidic residues" evidence="1">
    <location>
        <begin position="145"/>
        <end position="162"/>
    </location>
</feature>
<evidence type="ECO:0000313" key="2">
    <source>
        <dbReference type="EMBL" id="RVW20970.1"/>
    </source>
</evidence>
<evidence type="ECO:0000256" key="1">
    <source>
        <dbReference type="SAM" id="MobiDB-lite"/>
    </source>
</evidence>
<reference evidence="2 4" key="1">
    <citation type="journal article" date="2018" name="PLoS Genet.">
        <title>Population sequencing reveals clonal diversity and ancestral inbreeding in the grapevine cultivar Chardonnay.</title>
        <authorList>
            <person name="Roach M.J."/>
            <person name="Johnson D.L."/>
            <person name="Bohlmann J."/>
            <person name="van Vuuren H.J."/>
            <person name="Jones S.J."/>
            <person name="Pretorius I.S."/>
            <person name="Schmidt S.A."/>
            <person name="Borneman A.R."/>
        </authorList>
    </citation>
    <scope>NUCLEOTIDE SEQUENCE [LARGE SCALE GENOMIC DNA]</scope>
    <source>
        <strain evidence="4">cv. Chardonnay</strain>
        <strain evidence="2">I10V1</strain>
        <tissue evidence="2">Leaf</tissue>
    </source>
</reference>
<sequence>MKVILIIYNCRDHPKHTHGSLTKHSSFGHVACPTLSRCAQGLTRGTSNLPSGRPWGTCYAHFPCPDVLAGIRARILNRSDLPQPALPAYRAKRLDDGKSSLPQSLTAACRIMMALPPSKHHHDKLKSLPTIKKDKAPGTIKRPHTIKEGKRKETSSSIEETRASGSYSGPSNASPQHWPCLWEPKHWQRCPHL</sequence>
<comment type="caution">
    <text evidence="2">The sequence shown here is derived from an EMBL/GenBank/DDBJ whole genome shotgun (WGS) entry which is preliminary data.</text>
</comment>
<accession>A0A438CCJ7</accession>
<dbReference type="EMBL" id="QGNW01002324">
    <property type="protein sequence ID" value="RVW20970.1"/>
    <property type="molecule type" value="Genomic_DNA"/>
</dbReference>